<accession>A0A239P0K9</accession>
<sequence length="126" mass="13733">MSRHRVFLDPTGRTYGGLPTYPWRFAPEGLATRRQLRAAGLRPGGQSPCAQLMWSSRRTATGIGVAYLYEVAAAKPRRTPSPAQLRALGKAMRARKICPDCGVEQPYCIPTRYGACLACHGWGLGA</sequence>
<protein>
    <submittedName>
        <fullName evidence="1">Uncharacterized protein</fullName>
    </submittedName>
</protein>
<dbReference type="AlphaFoldDB" id="A0A239P0K9"/>
<keyword evidence="2" id="KW-1185">Reference proteome</keyword>
<dbReference type="Proteomes" id="UP000198282">
    <property type="component" value="Unassembled WGS sequence"/>
</dbReference>
<evidence type="ECO:0000313" key="2">
    <source>
        <dbReference type="Proteomes" id="UP000198282"/>
    </source>
</evidence>
<dbReference type="OrthoDB" id="4553528at2"/>
<dbReference type="InterPro" id="IPR048142">
    <property type="entry name" value="QRL_CxxC_CxxC"/>
</dbReference>
<reference evidence="1 2" key="1">
    <citation type="submission" date="2017-06" db="EMBL/GenBank/DDBJ databases">
        <authorList>
            <person name="Kim H.J."/>
            <person name="Triplett B.A."/>
        </authorList>
    </citation>
    <scope>NUCLEOTIDE SEQUENCE [LARGE SCALE GENOMIC DNA]</scope>
    <source>
        <strain evidence="1 2">CGMCC 4.2132</strain>
    </source>
</reference>
<dbReference type="NCBIfam" id="NF041638">
    <property type="entry name" value="QRL_CxxC_CxxC"/>
    <property type="match status" value="1"/>
</dbReference>
<dbReference type="RefSeq" id="WP_089212958.1">
    <property type="nucleotide sequence ID" value="NZ_FZOD01000078.1"/>
</dbReference>
<proteinExistence type="predicted"/>
<organism evidence="1 2">
    <name type="scientific">Streptosporangium subroseum</name>
    <dbReference type="NCBI Taxonomy" id="106412"/>
    <lineage>
        <taxon>Bacteria</taxon>
        <taxon>Bacillati</taxon>
        <taxon>Actinomycetota</taxon>
        <taxon>Actinomycetes</taxon>
        <taxon>Streptosporangiales</taxon>
        <taxon>Streptosporangiaceae</taxon>
        <taxon>Streptosporangium</taxon>
    </lineage>
</organism>
<dbReference type="EMBL" id="FZOD01000078">
    <property type="protein sequence ID" value="SNT60661.1"/>
    <property type="molecule type" value="Genomic_DNA"/>
</dbReference>
<gene>
    <name evidence="1" type="ORF">SAMN05216276_107843</name>
</gene>
<name>A0A239P0K9_9ACTN</name>
<evidence type="ECO:0000313" key="1">
    <source>
        <dbReference type="EMBL" id="SNT60661.1"/>
    </source>
</evidence>